<organism evidence="5 6">
    <name type="scientific">Piedraia hortae CBS 480.64</name>
    <dbReference type="NCBI Taxonomy" id="1314780"/>
    <lineage>
        <taxon>Eukaryota</taxon>
        <taxon>Fungi</taxon>
        <taxon>Dikarya</taxon>
        <taxon>Ascomycota</taxon>
        <taxon>Pezizomycotina</taxon>
        <taxon>Dothideomycetes</taxon>
        <taxon>Dothideomycetidae</taxon>
        <taxon>Capnodiales</taxon>
        <taxon>Piedraiaceae</taxon>
        <taxon>Piedraia</taxon>
    </lineage>
</organism>
<dbReference type="Pfam" id="PF04912">
    <property type="entry name" value="Dynamitin"/>
    <property type="match status" value="1"/>
</dbReference>
<dbReference type="AlphaFoldDB" id="A0A6A7BUB0"/>
<protein>
    <submittedName>
        <fullName evidence="5">Uncharacterized protein</fullName>
    </submittedName>
</protein>
<gene>
    <name evidence="5" type="ORF">K470DRAFT_265811</name>
</gene>
<accession>A0A6A7BUB0</accession>
<keyword evidence="3" id="KW-0175">Coiled coil</keyword>
<evidence type="ECO:0000256" key="3">
    <source>
        <dbReference type="SAM" id="Coils"/>
    </source>
</evidence>
<proteinExistence type="predicted"/>
<reference evidence="5" key="1">
    <citation type="journal article" date="2020" name="Stud. Mycol.">
        <title>101 Dothideomycetes genomes: a test case for predicting lifestyles and emergence of pathogens.</title>
        <authorList>
            <person name="Haridas S."/>
            <person name="Albert R."/>
            <person name="Binder M."/>
            <person name="Bloem J."/>
            <person name="Labutti K."/>
            <person name="Salamov A."/>
            <person name="Andreopoulos B."/>
            <person name="Baker S."/>
            <person name="Barry K."/>
            <person name="Bills G."/>
            <person name="Bluhm B."/>
            <person name="Cannon C."/>
            <person name="Castanera R."/>
            <person name="Culley D."/>
            <person name="Daum C."/>
            <person name="Ezra D."/>
            <person name="Gonzalez J."/>
            <person name="Henrissat B."/>
            <person name="Kuo A."/>
            <person name="Liang C."/>
            <person name="Lipzen A."/>
            <person name="Lutzoni F."/>
            <person name="Magnuson J."/>
            <person name="Mondo S."/>
            <person name="Nolan M."/>
            <person name="Ohm R."/>
            <person name="Pangilinan J."/>
            <person name="Park H.-J."/>
            <person name="Ramirez L."/>
            <person name="Alfaro M."/>
            <person name="Sun H."/>
            <person name="Tritt A."/>
            <person name="Yoshinaga Y."/>
            <person name="Zwiers L.-H."/>
            <person name="Turgeon B."/>
            <person name="Goodwin S."/>
            <person name="Spatafora J."/>
            <person name="Crous P."/>
            <person name="Grigoriev I."/>
        </authorList>
    </citation>
    <scope>NUCLEOTIDE SEQUENCE</scope>
    <source>
        <strain evidence="5">CBS 480.64</strain>
    </source>
</reference>
<evidence type="ECO:0000313" key="5">
    <source>
        <dbReference type="EMBL" id="KAF2858784.1"/>
    </source>
</evidence>
<evidence type="ECO:0000256" key="4">
    <source>
        <dbReference type="SAM" id="MobiDB-lite"/>
    </source>
</evidence>
<comment type="subcellular location">
    <subcellularLocation>
        <location evidence="1">Cytoplasm</location>
    </subcellularLocation>
</comment>
<keyword evidence="6" id="KW-1185">Reference proteome</keyword>
<name>A0A6A7BUB0_9PEZI</name>
<dbReference type="Proteomes" id="UP000799421">
    <property type="component" value="Unassembled WGS sequence"/>
</dbReference>
<dbReference type="OrthoDB" id="4977at2759"/>
<feature type="region of interest" description="Disordered" evidence="4">
    <location>
        <begin position="135"/>
        <end position="157"/>
    </location>
</feature>
<feature type="coiled-coil region" evidence="3">
    <location>
        <begin position="273"/>
        <end position="321"/>
    </location>
</feature>
<evidence type="ECO:0000256" key="2">
    <source>
        <dbReference type="ARBA" id="ARBA00022490"/>
    </source>
</evidence>
<feature type="region of interest" description="Disordered" evidence="4">
    <location>
        <begin position="1"/>
        <end position="64"/>
    </location>
</feature>
<dbReference type="GO" id="GO:0005869">
    <property type="term" value="C:dynactin complex"/>
    <property type="evidence" value="ECO:0007669"/>
    <property type="project" value="InterPro"/>
</dbReference>
<keyword evidence="2" id="KW-0963">Cytoplasm</keyword>
<sequence>MAEQSRLALLPGYDTAPDVYETPDLTDDTSEQESTPTLSLDENGEFSDRSAGEDNDECISHRRLQPRRARVLFGGKKEGYSRGGSGLYGEEESLKARIARLKREAVECQTQVQGRDEEGDMESLNRLLSELEIRGTRSRVPAPRPEQSEQPVADEQTLSRATDFDKRISALEKCLGVSSLDDPVPAAPVLHSLLALDEQFAALTAGGSLSSIEAASARVTKLRYDAEQLCSPSEDELLSAEDVNKLRQMFGLLGPLGNLAPTIPALMNRLRSLRTLHASAAEAEAELESVIQQQAEVDHQIKAWKEGLERVEKAVTEAEATNERNARVVESWVGELEERARALLSA</sequence>
<evidence type="ECO:0000256" key="1">
    <source>
        <dbReference type="ARBA" id="ARBA00004496"/>
    </source>
</evidence>
<dbReference type="GO" id="GO:0005737">
    <property type="term" value="C:cytoplasm"/>
    <property type="evidence" value="ECO:0007669"/>
    <property type="project" value="UniProtKB-SubCell"/>
</dbReference>
<dbReference type="InterPro" id="IPR028133">
    <property type="entry name" value="Dynamitin"/>
</dbReference>
<dbReference type="PANTHER" id="PTHR15346">
    <property type="entry name" value="DYNACTIN SUBUNIT"/>
    <property type="match status" value="1"/>
</dbReference>
<dbReference type="EMBL" id="MU006003">
    <property type="protein sequence ID" value="KAF2858784.1"/>
    <property type="molecule type" value="Genomic_DNA"/>
</dbReference>
<dbReference type="GO" id="GO:0007017">
    <property type="term" value="P:microtubule-based process"/>
    <property type="evidence" value="ECO:0007669"/>
    <property type="project" value="InterPro"/>
</dbReference>
<evidence type="ECO:0000313" key="6">
    <source>
        <dbReference type="Proteomes" id="UP000799421"/>
    </source>
</evidence>